<comment type="caution">
    <text evidence="14">The sequence shown here is derived from an EMBL/GenBank/DDBJ whole genome shotgun (WGS) entry which is preliminary data.</text>
</comment>
<comment type="similarity">
    <text evidence="4">Belongs to the metallo-beta-lactamase superfamily. Class-B beta-lactamase family.</text>
</comment>
<evidence type="ECO:0000256" key="1">
    <source>
        <dbReference type="ARBA" id="ARBA00001526"/>
    </source>
</evidence>
<comment type="subcellular location">
    <subcellularLocation>
        <location evidence="3">Periplasm</location>
    </subcellularLocation>
</comment>
<dbReference type="InterPro" id="IPR058199">
    <property type="entry name" value="BlaB//VIM/IMP-1"/>
</dbReference>
<evidence type="ECO:0000256" key="11">
    <source>
        <dbReference type="ARBA" id="ARBA00022833"/>
    </source>
</evidence>
<feature type="domain" description="Metallo-beta-lactamase" evidence="13">
    <location>
        <begin position="90"/>
        <end position="259"/>
    </location>
</feature>
<dbReference type="EC" id="3.5.2.6" evidence="6"/>
<evidence type="ECO:0000256" key="7">
    <source>
        <dbReference type="ARBA" id="ARBA00022723"/>
    </source>
</evidence>
<reference evidence="14 15" key="2">
    <citation type="submission" date="2019-05" db="EMBL/GenBank/DDBJ databases">
        <authorList>
            <person name="Lianzixin W."/>
        </authorList>
    </citation>
    <scope>NUCLEOTIDE SEQUENCE [LARGE SCALE GENOMIC DNA]</scope>
    <source>
        <strain evidence="14 15">EC11</strain>
    </source>
</reference>
<keyword evidence="15" id="KW-1185">Reference proteome</keyword>
<dbReference type="PANTHER" id="PTHR42951:SF4">
    <property type="entry name" value="ACYL-COENZYME A THIOESTERASE MBLAC2"/>
    <property type="match status" value="1"/>
</dbReference>
<evidence type="ECO:0000256" key="12">
    <source>
        <dbReference type="ARBA" id="ARBA00023251"/>
    </source>
</evidence>
<comment type="subunit">
    <text evidence="5">Monomer.</text>
</comment>
<dbReference type="Pfam" id="PF00753">
    <property type="entry name" value="Lactamase_B"/>
    <property type="match status" value="1"/>
</dbReference>
<evidence type="ECO:0000259" key="13">
    <source>
        <dbReference type="SMART" id="SM00849"/>
    </source>
</evidence>
<dbReference type="InterPro" id="IPR001279">
    <property type="entry name" value="Metallo-B-lactamas"/>
</dbReference>
<evidence type="ECO:0000313" key="14">
    <source>
        <dbReference type="EMBL" id="NHN24488.1"/>
    </source>
</evidence>
<dbReference type="InterPro" id="IPR001018">
    <property type="entry name" value="Beta-lactamase_class-B_CS"/>
</dbReference>
<name>A0ABX0IL97_9FLAO</name>
<gene>
    <name evidence="14" type="primary">bla</name>
    <name evidence="14" type="ORF">FIA58_002265</name>
</gene>
<dbReference type="CDD" id="cd16302">
    <property type="entry name" value="CcrA-like_MBL-B1"/>
    <property type="match status" value="1"/>
</dbReference>
<keyword evidence="10" id="KW-0378">Hydrolase</keyword>
<comment type="cofactor">
    <cofactor evidence="2">
        <name>Zn(2+)</name>
        <dbReference type="ChEBI" id="CHEBI:29105"/>
    </cofactor>
</comment>
<reference evidence="14 15" key="3">
    <citation type="submission" date="2020-02" db="EMBL/GenBank/DDBJ databases">
        <title>Flavobacterium profundi sp. nov., isolated from a deep-sea seamount.</title>
        <authorList>
            <person name="Zhang D.-C."/>
        </authorList>
    </citation>
    <scope>NUCLEOTIDE SEQUENCE [LARGE SCALE GENOMIC DNA]</scope>
    <source>
        <strain evidence="14 15">EC11</strain>
    </source>
</reference>
<dbReference type="SUPFAM" id="SSF56281">
    <property type="entry name" value="Metallo-hydrolase/oxidoreductase"/>
    <property type="match status" value="1"/>
</dbReference>
<keyword evidence="12" id="KW-0046">Antibiotic resistance</keyword>
<protein>
    <recommendedName>
        <fullName evidence="6">beta-lactamase</fullName>
        <ecNumber evidence="6">3.5.2.6</ecNumber>
    </recommendedName>
</protein>
<evidence type="ECO:0000256" key="4">
    <source>
        <dbReference type="ARBA" id="ARBA00005250"/>
    </source>
</evidence>
<evidence type="ECO:0000256" key="3">
    <source>
        <dbReference type="ARBA" id="ARBA00004418"/>
    </source>
</evidence>
<dbReference type="SMART" id="SM00849">
    <property type="entry name" value="Lactamase_B"/>
    <property type="match status" value="1"/>
</dbReference>
<organism evidence="14 15">
    <name type="scientific">Flavobacterium jejuense</name>
    <dbReference type="NCBI Taxonomy" id="1544455"/>
    <lineage>
        <taxon>Bacteria</taxon>
        <taxon>Pseudomonadati</taxon>
        <taxon>Bacteroidota</taxon>
        <taxon>Flavobacteriia</taxon>
        <taxon>Flavobacteriales</taxon>
        <taxon>Flavobacteriaceae</taxon>
        <taxon>Flavobacterium</taxon>
    </lineage>
</organism>
<dbReference type="PROSITE" id="PS00744">
    <property type="entry name" value="BETA_LACTAMASE_B_2"/>
    <property type="match status" value="1"/>
</dbReference>
<dbReference type="InterPro" id="IPR036866">
    <property type="entry name" value="RibonucZ/Hydroxyglut_hydro"/>
</dbReference>
<keyword evidence="7" id="KW-0479">Metal-binding</keyword>
<accession>A0ABX0IL97</accession>
<evidence type="ECO:0000256" key="9">
    <source>
        <dbReference type="ARBA" id="ARBA00022764"/>
    </source>
</evidence>
<keyword evidence="11" id="KW-0862">Zinc</keyword>
<proteinExistence type="inferred from homology"/>
<dbReference type="EMBL" id="VEVQ02000001">
    <property type="protein sequence ID" value="NHN24488.1"/>
    <property type="molecule type" value="Genomic_DNA"/>
</dbReference>
<dbReference type="InterPro" id="IPR050855">
    <property type="entry name" value="NDM-1-like"/>
</dbReference>
<dbReference type="PANTHER" id="PTHR42951">
    <property type="entry name" value="METALLO-BETA-LACTAMASE DOMAIN-CONTAINING"/>
    <property type="match status" value="1"/>
</dbReference>
<keyword evidence="8" id="KW-0732">Signal</keyword>
<evidence type="ECO:0000256" key="2">
    <source>
        <dbReference type="ARBA" id="ARBA00001947"/>
    </source>
</evidence>
<evidence type="ECO:0000256" key="5">
    <source>
        <dbReference type="ARBA" id="ARBA00011245"/>
    </source>
</evidence>
<comment type="catalytic activity">
    <reaction evidence="1">
        <text>a beta-lactam + H2O = a substituted beta-amino acid</text>
        <dbReference type="Rhea" id="RHEA:20401"/>
        <dbReference type="ChEBI" id="CHEBI:15377"/>
        <dbReference type="ChEBI" id="CHEBI:35627"/>
        <dbReference type="ChEBI" id="CHEBI:140347"/>
        <dbReference type="EC" id="3.5.2.6"/>
    </reaction>
</comment>
<dbReference type="NCBIfam" id="NF033088">
    <property type="entry name" value="bla_subclass_B1"/>
    <property type="match status" value="1"/>
</dbReference>
<evidence type="ECO:0000256" key="8">
    <source>
        <dbReference type="ARBA" id="ARBA00022729"/>
    </source>
</evidence>
<dbReference type="Proteomes" id="UP000817854">
    <property type="component" value="Unassembled WGS sequence"/>
</dbReference>
<reference evidence="15" key="1">
    <citation type="submission" date="2019-05" db="EMBL/GenBank/DDBJ databases">
        <title>Flavobacterium profundi sp. nov., isolated from a deep-sea seamount.</title>
        <authorList>
            <person name="Zhang D.-C."/>
        </authorList>
    </citation>
    <scope>NUCLEOTIDE SEQUENCE [LARGE SCALE GENOMIC DNA]</scope>
    <source>
        <strain evidence="15">EC11</strain>
    </source>
</reference>
<dbReference type="NCBIfam" id="NF012229">
    <property type="entry name" value="bla_class_B_core"/>
    <property type="match status" value="1"/>
</dbReference>
<sequence>MKQISIYLQKCKKNSTSLLKSKKTVLRSPIKLISFSLTLLFLISCNATKKLSLSESKTSYQTENITIIQISQNVYQHISYLNTTDFGKVACNGMVIKSSNEAIVFDTAVDDKSSEELINWINKTLNCKIKAMIPTHFHDDCLGGIKAFNRHEIPTYAFYKTVQFAKKKNIDLSRNSFQNELELKVGNENVIIQFFGEGHTKDNVIGYFPKEKILFGGCMIKEINGGKGNLSDANVKDWSATVTKVKEAFPNIKIVIPGHGEFGNIALLDYTIALFKPESEE</sequence>
<dbReference type="Gene3D" id="3.60.15.10">
    <property type="entry name" value="Ribonuclease Z/Hydroxyacylglutathione hydrolase-like"/>
    <property type="match status" value="1"/>
</dbReference>
<evidence type="ECO:0000313" key="15">
    <source>
        <dbReference type="Proteomes" id="UP000817854"/>
    </source>
</evidence>
<evidence type="ECO:0000256" key="10">
    <source>
        <dbReference type="ARBA" id="ARBA00022801"/>
    </source>
</evidence>
<keyword evidence="9" id="KW-0574">Periplasm</keyword>
<evidence type="ECO:0000256" key="6">
    <source>
        <dbReference type="ARBA" id="ARBA00012865"/>
    </source>
</evidence>